<dbReference type="EMBL" id="BFEA01000625">
    <property type="protein sequence ID" value="GBG87660.1"/>
    <property type="molecule type" value="Genomic_DNA"/>
</dbReference>
<reference evidence="7 8" key="1">
    <citation type="journal article" date="2018" name="Cell">
        <title>The Chara Genome: Secondary Complexity and Implications for Plant Terrestrialization.</title>
        <authorList>
            <person name="Nishiyama T."/>
            <person name="Sakayama H."/>
            <person name="Vries J.D."/>
            <person name="Buschmann H."/>
            <person name="Saint-Marcoux D."/>
            <person name="Ullrich K.K."/>
            <person name="Haas F.B."/>
            <person name="Vanderstraeten L."/>
            <person name="Becker D."/>
            <person name="Lang D."/>
            <person name="Vosolsobe S."/>
            <person name="Rombauts S."/>
            <person name="Wilhelmsson P.K.I."/>
            <person name="Janitza P."/>
            <person name="Kern R."/>
            <person name="Heyl A."/>
            <person name="Rumpler F."/>
            <person name="Villalobos L.I.A.C."/>
            <person name="Clay J.M."/>
            <person name="Skokan R."/>
            <person name="Toyoda A."/>
            <person name="Suzuki Y."/>
            <person name="Kagoshima H."/>
            <person name="Schijlen E."/>
            <person name="Tajeshwar N."/>
            <person name="Catarino B."/>
            <person name="Hetherington A.J."/>
            <person name="Saltykova A."/>
            <person name="Bonnot C."/>
            <person name="Breuninger H."/>
            <person name="Symeonidi A."/>
            <person name="Radhakrishnan G.V."/>
            <person name="Van Nieuwerburgh F."/>
            <person name="Deforce D."/>
            <person name="Chang C."/>
            <person name="Karol K.G."/>
            <person name="Hedrich R."/>
            <person name="Ulvskov P."/>
            <person name="Glockner G."/>
            <person name="Delwiche C.F."/>
            <person name="Petrasek J."/>
            <person name="Van de Peer Y."/>
            <person name="Friml J."/>
            <person name="Beilby M."/>
            <person name="Dolan L."/>
            <person name="Kohara Y."/>
            <person name="Sugano S."/>
            <person name="Fujiyama A."/>
            <person name="Delaux P.-M."/>
            <person name="Quint M."/>
            <person name="TheiBen G."/>
            <person name="Hagemann M."/>
            <person name="Harholt J."/>
            <person name="Dunand C."/>
            <person name="Zachgo S."/>
            <person name="Langdale J."/>
            <person name="Maumus F."/>
            <person name="Straeten D.V.D."/>
            <person name="Gould S.B."/>
            <person name="Rensing S.A."/>
        </authorList>
    </citation>
    <scope>NUCLEOTIDE SEQUENCE [LARGE SCALE GENOMIC DNA]</scope>
    <source>
        <strain evidence="7 8">S276</strain>
    </source>
</reference>
<feature type="coiled-coil region" evidence="2">
    <location>
        <begin position="1416"/>
        <end position="1450"/>
    </location>
</feature>
<dbReference type="InterPro" id="IPR008906">
    <property type="entry name" value="HATC_C_dom"/>
</dbReference>
<evidence type="ECO:0000256" key="1">
    <source>
        <dbReference type="ARBA" id="ARBA00023268"/>
    </source>
</evidence>
<dbReference type="PANTHER" id="PTHR37984:SF5">
    <property type="entry name" value="PROTEIN NYNRIN-LIKE"/>
    <property type="match status" value="1"/>
</dbReference>
<feature type="compositionally biased region" description="Basic and acidic residues" evidence="3">
    <location>
        <begin position="583"/>
        <end position="601"/>
    </location>
</feature>
<feature type="compositionally biased region" description="Acidic residues" evidence="3">
    <location>
        <begin position="744"/>
        <end position="755"/>
    </location>
</feature>
<dbReference type="GO" id="GO:0003824">
    <property type="term" value="F:catalytic activity"/>
    <property type="evidence" value="ECO:0007669"/>
    <property type="project" value="UniProtKB-KW"/>
</dbReference>
<evidence type="ECO:0000256" key="3">
    <source>
        <dbReference type="SAM" id="MobiDB-lite"/>
    </source>
</evidence>
<evidence type="ECO:0000259" key="6">
    <source>
        <dbReference type="Pfam" id="PF17919"/>
    </source>
</evidence>
<feature type="domain" description="Reverse transcriptase/retrotransposon-derived protein RNase H-like" evidence="6">
    <location>
        <begin position="1576"/>
        <end position="1622"/>
    </location>
</feature>
<dbReference type="InterPro" id="IPR050951">
    <property type="entry name" value="Retrovirus_Pol_polyprotein"/>
</dbReference>
<dbReference type="Gene3D" id="3.30.70.270">
    <property type="match status" value="3"/>
</dbReference>
<dbReference type="SUPFAM" id="SSF53098">
    <property type="entry name" value="Ribonuclease H-like"/>
    <property type="match status" value="1"/>
</dbReference>
<dbReference type="InterPro" id="IPR043502">
    <property type="entry name" value="DNA/RNA_pol_sf"/>
</dbReference>
<evidence type="ECO:0000256" key="2">
    <source>
        <dbReference type="SAM" id="Coils"/>
    </source>
</evidence>
<feature type="region of interest" description="Disordered" evidence="3">
    <location>
        <begin position="508"/>
        <end position="548"/>
    </location>
</feature>
<dbReference type="GO" id="GO:0046983">
    <property type="term" value="F:protein dimerization activity"/>
    <property type="evidence" value="ECO:0007669"/>
    <property type="project" value="InterPro"/>
</dbReference>
<dbReference type="FunFam" id="3.30.70.270:FF:000023">
    <property type="entry name" value="Pol"/>
    <property type="match status" value="1"/>
</dbReference>
<feature type="compositionally biased region" description="Basic and acidic residues" evidence="3">
    <location>
        <begin position="646"/>
        <end position="662"/>
    </location>
</feature>
<evidence type="ECO:0008006" key="9">
    <source>
        <dbReference type="Google" id="ProtNLM"/>
    </source>
</evidence>
<feature type="compositionally biased region" description="Acidic residues" evidence="3">
    <location>
        <begin position="420"/>
        <end position="435"/>
    </location>
</feature>
<dbReference type="InterPro" id="IPR041577">
    <property type="entry name" value="RT_RNaseH_2"/>
</dbReference>
<evidence type="ECO:0000313" key="8">
    <source>
        <dbReference type="Proteomes" id="UP000265515"/>
    </source>
</evidence>
<dbReference type="InterPro" id="IPR012337">
    <property type="entry name" value="RNaseH-like_sf"/>
</dbReference>
<dbReference type="InterPro" id="IPR007021">
    <property type="entry name" value="DUF659"/>
</dbReference>
<gene>
    <name evidence="7" type="ORF">CBR_g45813</name>
</gene>
<dbReference type="Proteomes" id="UP000265515">
    <property type="component" value="Unassembled WGS sequence"/>
</dbReference>
<keyword evidence="2" id="KW-0175">Coiled coil</keyword>
<feature type="compositionally biased region" description="Basic and acidic residues" evidence="3">
    <location>
        <begin position="612"/>
        <end position="624"/>
    </location>
</feature>
<feature type="region of interest" description="Disordered" evidence="3">
    <location>
        <begin position="418"/>
        <end position="439"/>
    </location>
</feature>
<feature type="compositionally biased region" description="Basic residues" evidence="3">
    <location>
        <begin position="381"/>
        <end position="391"/>
    </location>
</feature>
<evidence type="ECO:0000313" key="7">
    <source>
        <dbReference type="EMBL" id="GBG87660.1"/>
    </source>
</evidence>
<proteinExistence type="predicted"/>
<feature type="region of interest" description="Disordered" evidence="3">
    <location>
        <begin position="352"/>
        <end position="406"/>
    </location>
</feature>
<dbReference type="Pfam" id="PF04937">
    <property type="entry name" value="DUF659"/>
    <property type="match status" value="1"/>
</dbReference>
<feature type="compositionally biased region" description="Basic residues" evidence="3">
    <location>
        <begin position="728"/>
        <end position="740"/>
    </location>
</feature>
<dbReference type="Pfam" id="PF05699">
    <property type="entry name" value="Dimer_Tnp_hAT"/>
    <property type="match status" value="1"/>
</dbReference>
<evidence type="ECO:0000259" key="4">
    <source>
        <dbReference type="Pfam" id="PF04937"/>
    </source>
</evidence>
<dbReference type="InterPro" id="IPR043128">
    <property type="entry name" value="Rev_trsase/Diguanyl_cyclase"/>
</dbReference>
<dbReference type="Gramene" id="GBG87660">
    <property type="protein sequence ID" value="GBG87660"/>
    <property type="gene ID" value="CBR_g45813"/>
</dbReference>
<protein>
    <recommendedName>
        <fullName evidence="9">DUF659 domain-containing protein</fullName>
    </recommendedName>
</protein>
<feature type="compositionally biased region" description="Acidic residues" evidence="3">
    <location>
        <begin position="396"/>
        <end position="406"/>
    </location>
</feature>
<organism evidence="7 8">
    <name type="scientific">Chara braunii</name>
    <name type="common">Braun's stonewort</name>
    <dbReference type="NCBI Taxonomy" id="69332"/>
    <lineage>
        <taxon>Eukaryota</taxon>
        <taxon>Viridiplantae</taxon>
        <taxon>Streptophyta</taxon>
        <taxon>Charophyceae</taxon>
        <taxon>Charales</taxon>
        <taxon>Characeae</taxon>
        <taxon>Chara</taxon>
    </lineage>
</organism>
<feature type="domain" description="HAT C-terminal dimerisation" evidence="5">
    <location>
        <begin position="260"/>
        <end position="327"/>
    </location>
</feature>
<dbReference type="SUPFAM" id="SSF56672">
    <property type="entry name" value="DNA/RNA polymerases"/>
    <property type="match status" value="2"/>
</dbReference>
<name>A0A388LZA4_CHABU</name>
<accession>A0A388LZA4</accession>
<dbReference type="Pfam" id="PF17919">
    <property type="entry name" value="RT_RNaseH_2"/>
    <property type="match status" value="1"/>
</dbReference>
<feature type="region of interest" description="Disordered" evidence="3">
    <location>
        <begin position="580"/>
        <end position="784"/>
    </location>
</feature>
<dbReference type="Gene3D" id="3.10.10.10">
    <property type="entry name" value="HIV Type 1 Reverse Transcriptase, subunit A, domain 1"/>
    <property type="match status" value="1"/>
</dbReference>
<keyword evidence="8" id="KW-1185">Reference proteome</keyword>
<evidence type="ECO:0000259" key="5">
    <source>
        <dbReference type="Pfam" id="PF05699"/>
    </source>
</evidence>
<sequence>MREIGLQRINAICTDNAEVNKKAAQILERRTDRDVARIPWVPCGAHCCSLLLKDLSNLPWVKDTVKTANTIVKFIRNHHATNGLMMTIDDSLTLLRPTEVRFGSVYQMLHRLLNREDVLNEMVDGKFAARWRALRWSGEKLQRKADLVYFTLRTESWWAKVKKIVAFMEPVYGLLKRMDKEGVSPTNLVEFDDMIARKLSNVVLTKTEREDVMAKIGRTWNSKQHVDMWDYLWEFLREPVEGEVRKDEHMWTDHAREGATRRAPQDWWGLHGGDVPELQKIAIRVLGMWSTAIPAERNWASMDFVHSKRRNSLSPESLEKLVYIHWNMQLLRVPDSKENGYVDTWGSFFEPLMEPTEEEQSVQEGTMDKTANNVEEEKRQQRLAKAPKGRVPKGLEDEDSTGSNDFEDLVWKGKCWNETTSDESDDEDDIGEDSGFELGAKPAVPATTYVSRRLRRHEKEAEVLPSDPVARVDTDIEFLTHPLPDAEHPVRDAHHLVPDADEEEAARAKAMADRDAALVQKRMQQEEARRAAVPTRRERERQSSQVEKHYTHHLVDNVEEEADVHAPHEGCLQIVGEDVPGVKGEKEKREKNDEHEEKENLQQEGVHLTEAAGEHCEEQGEELRQPPPAVYTRRLRPPALQWPAALEEHQDQQVVAGEKRQELQAAVRGAAHHIAKPPYPAENEDAQHDNLWKSRAGRKRKALVDEIPAKPRRGRGRPPNPKTGDNARKKKQRAAGRRRKVEVAEDDPSSDEGDEPSVGRRTSPMGGPTDAISMLGQCPGDSVHDEDGLALAEGGDVEVAGRVEADWRVNCAALGQLVCWCPNWRQRKQPPFAWRCGELVRGRDGGGVFRADVMENAGAGGGGHGLVMGVESSIVVKHAREEVSKGHVGFVGEGGCKVFVAYSFDAGDERKVGNDGGGEVVAEGADILDETVHGTGLAEVAELFKVVINGFLGAKGGSEKVGPLEEGVAWSFGGSAVADFSHPPFGGIVEELRGGNGEPVGKGHVVEVKRVLVLEVTRLDRPEILASILVMDARMSVWKEDIMRTRVAISVATGSDLCSPVSSRARLSTDWVLTAVLSMLEDWAMLGEDGVDAVVEATAADEVEADTAAAAIGSWFGVVACGDGCTIFSKIDLKSGYHHIEMAEGDAHKTTFKTSFELSREEAISPKLLPRYMGLWNVLDRVGADPFGPSYTVDVPRHLQTYHVFYASKLLPFTSADAFPDKPPQFGPPILGKGYEVESVEDESASFTIASALVDYAATVIEKYVQANNCSQWLNDTFTQNGKFDVEAFSQWIRGNLSASDDVFAGCRQIAYQIADHESQCRRFCSPHEPRLCCDSIYLPHVDLQNLVGLPLGESTSESIELDKARNNLTYIRRIGNFQEFYVPQDERDALASELAAIEEPLERQEVEEEKKLEWKLRMKREKKRRREEVNRLTAEVAKMRDCKQEMEAQTDMSAKMDKVLGYLEVLEKLKEANFKINAKKCEWAKTQVLYLGHVLDGYGIKPEDSKIAAIRDWPMPRTLTELRSFLGLANYYRKFVRNFSTIAAPLRRLLKKEAIWQWDRDRTSALKRLKRALRYVTTDASRYGIGVVLQQDDDDGYRPVEFMSARMPSEKVATLTYEREL</sequence>
<keyword evidence="1" id="KW-0511">Multifunctional enzyme</keyword>
<dbReference type="PANTHER" id="PTHR37984">
    <property type="entry name" value="PROTEIN CBG26694"/>
    <property type="match status" value="1"/>
</dbReference>
<feature type="domain" description="DUF659" evidence="4">
    <location>
        <begin position="2"/>
        <end position="71"/>
    </location>
</feature>
<feature type="compositionally biased region" description="Basic and acidic residues" evidence="3">
    <location>
        <begin position="523"/>
        <end position="548"/>
    </location>
</feature>
<comment type="caution">
    <text evidence="7">The sequence shown here is derived from an EMBL/GenBank/DDBJ whole genome shotgun (WGS) entry which is preliminary data.</text>
</comment>